<gene>
    <name evidence="2" type="ORF">BU16DRAFT_133150</name>
</gene>
<organism evidence="2 3">
    <name type="scientific">Lophium mytilinum</name>
    <dbReference type="NCBI Taxonomy" id="390894"/>
    <lineage>
        <taxon>Eukaryota</taxon>
        <taxon>Fungi</taxon>
        <taxon>Dikarya</taxon>
        <taxon>Ascomycota</taxon>
        <taxon>Pezizomycotina</taxon>
        <taxon>Dothideomycetes</taxon>
        <taxon>Pleosporomycetidae</taxon>
        <taxon>Mytilinidiales</taxon>
        <taxon>Mytilinidiaceae</taxon>
        <taxon>Lophium</taxon>
    </lineage>
</organism>
<dbReference type="Pfam" id="PF05238">
    <property type="entry name" value="CENP-N"/>
    <property type="match status" value="1"/>
</dbReference>
<evidence type="ECO:0000256" key="1">
    <source>
        <dbReference type="SAM" id="MobiDB-lite"/>
    </source>
</evidence>
<dbReference type="Proteomes" id="UP000799750">
    <property type="component" value="Unassembled WGS sequence"/>
</dbReference>
<dbReference type="AlphaFoldDB" id="A0A6A6QFF6"/>
<dbReference type="EMBL" id="MU004196">
    <property type="protein sequence ID" value="KAF2490730.1"/>
    <property type="molecule type" value="Genomic_DNA"/>
</dbReference>
<dbReference type="GO" id="GO:0034080">
    <property type="term" value="P:CENP-A containing chromatin assembly"/>
    <property type="evidence" value="ECO:0007669"/>
    <property type="project" value="InterPro"/>
</dbReference>
<dbReference type="Gene3D" id="3.10.20.720">
    <property type="match status" value="1"/>
</dbReference>
<feature type="region of interest" description="Disordered" evidence="1">
    <location>
        <begin position="433"/>
        <end position="469"/>
    </location>
</feature>
<sequence>MAPRGGLSVPTNGVLGHSLRVPTTNTELVRALSRLRREALISIVLQWLDKKHRDFCRPYLYADHDPDDAENEHLEYDPPAQGLEELKEVYEGYQRGKGSRKEVVDRVLYGDWRHGISLYQLAMVEERLLLEHPTSHKWYGKRLVRKQDKEPGVEPSDYTDDFPRFQVATFLQSLANRLAPLMKAHYYFTRQKNMHKGMGLTLLRVFMHDSPYNTEQSLQDVQPQVSGGSNTSKAVWVAFPDSSPFVYLSISTSPGQRVGSEVLSLQKLLYDAVPHALSKPFKRYEFQDTKLHTRSLEALLSLRGSGGSNAAPGGWSIFVDNKLNQNTLDFGINPPSGDAIKKSKPPNPDSTHDGVDKENNSRTTKRGRRDAVLDDAEPAESPASKRLKQVAEGRFGNSGIVGDGMTLERVEVRIDDAFPANVVSAALDEEDIQTPIPAARKSKAHGRPSRPSELDRPADDLANTPGAGSADWRPDVRVTFYGSHVFAGIRQLVEKGVVDGERMPGWMTGEAGVSIGVVKDGKIRTRKNNV</sequence>
<protein>
    <submittedName>
        <fullName evidence="2">CHL4-domain-containing protein</fullName>
    </submittedName>
</protein>
<evidence type="ECO:0000313" key="3">
    <source>
        <dbReference type="Proteomes" id="UP000799750"/>
    </source>
</evidence>
<dbReference type="GO" id="GO:0007059">
    <property type="term" value="P:chromosome segregation"/>
    <property type="evidence" value="ECO:0007669"/>
    <property type="project" value="InterPro"/>
</dbReference>
<dbReference type="OrthoDB" id="6585699at2759"/>
<proteinExistence type="predicted"/>
<feature type="region of interest" description="Disordered" evidence="1">
    <location>
        <begin position="329"/>
        <end position="390"/>
    </location>
</feature>
<accession>A0A6A6QFF6</accession>
<feature type="compositionally biased region" description="Basic and acidic residues" evidence="1">
    <location>
        <begin position="350"/>
        <end position="360"/>
    </location>
</feature>
<dbReference type="InterPro" id="IPR007902">
    <property type="entry name" value="Chl4/mis15/CENP-N"/>
</dbReference>
<name>A0A6A6QFF6_9PEZI</name>
<reference evidence="2" key="1">
    <citation type="journal article" date="2020" name="Stud. Mycol.">
        <title>101 Dothideomycetes genomes: a test case for predicting lifestyles and emergence of pathogens.</title>
        <authorList>
            <person name="Haridas S."/>
            <person name="Albert R."/>
            <person name="Binder M."/>
            <person name="Bloem J."/>
            <person name="Labutti K."/>
            <person name="Salamov A."/>
            <person name="Andreopoulos B."/>
            <person name="Baker S."/>
            <person name="Barry K."/>
            <person name="Bills G."/>
            <person name="Bluhm B."/>
            <person name="Cannon C."/>
            <person name="Castanera R."/>
            <person name="Culley D."/>
            <person name="Daum C."/>
            <person name="Ezra D."/>
            <person name="Gonzalez J."/>
            <person name="Henrissat B."/>
            <person name="Kuo A."/>
            <person name="Liang C."/>
            <person name="Lipzen A."/>
            <person name="Lutzoni F."/>
            <person name="Magnuson J."/>
            <person name="Mondo S."/>
            <person name="Nolan M."/>
            <person name="Ohm R."/>
            <person name="Pangilinan J."/>
            <person name="Park H.-J."/>
            <person name="Ramirez L."/>
            <person name="Alfaro M."/>
            <person name="Sun H."/>
            <person name="Tritt A."/>
            <person name="Yoshinaga Y."/>
            <person name="Zwiers L.-H."/>
            <person name="Turgeon B."/>
            <person name="Goodwin S."/>
            <person name="Spatafora J."/>
            <person name="Crous P."/>
            <person name="Grigoriev I."/>
        </authorList>
    </citation>
    <scope>NUCLEOTIDE SEQUENCE</scope>
    <source>
        <strain evidence="2">CBS 269.34</strain>
    </source>
</reference>
<evidence type="ECO:0000313" key="2">
    <source>
        <dbReference type="EMBL" id="KAF2490730.1"/>
    </source>
</evidence>
<feature type="compositionally biased region" description="Basic and acidic residues" evidence="1">
    <location>
        <begin position="450"/>
        <end position="459"/>
    </location>
</feature>
<keyword evidence="3" id="KW-1185">Reference proteome</keyword>